<evidence type="ECO:0000313" key="2">
    <source>
        <dbReference type="Proteomes" id="UP000254282"/>
    </source>
</evidence>
<gene>
    <name evidence="1" type="ORF">NCTC13532_00783</name>
</gene>
<name>A0A381FCS5_9FLAO</name>
<organism evidence="1 2">
    <name type="scientific">Chryseobacterium indoltheticum</name>
    <dbReference type="NCBI Taxonomy" id="254"/>
    <lineage>
        <taxon>Bacteria</taxon>
        <taxon>Pseudomonadati</taxon>
        <taxon>Bacteroidota</taxon>
        <taxon>Flavobacteriia</taxon>
        <taxon>Flavobacteriales</taxon>
        <taxon>Weeksellaceae</taxon>
        <taxon>Chryseobacterium group</taxon>
        <taxon>Chryseobacterium</taxon>
    </lineage>
</organism>
<reference evidence="1 2" key="1">
    <citation type="submission" date="2018-06" db="EMBL/GenBank/DDBJ databases">
        <authorList>
            <consortium name="Pathogen Informatics"/>
            <person name="Doyle S."/>
        </authorList>
    </citation>
    <scope>NUCLEOTIDE SEQUENCE [LARGE SCALE GENOMIC DNA]</scope>
    <source>
        <strain evidence="1 2">NCTC13532</strain>
    </source>
</reference>
<dbReference type="RefSeq" id="WP_115619311.1">
    <property type="nucleotide sequence ID" value="NZ_CP067432.1"/>
</dbReference>
<dbReference type="STRING" id="254.SAMN05421682_11931"/>
<protein>
    <submittedName>
        <fullName evidence="1">Uncharacterized protein</fullName>
    </submittedName>
</protein>
<accession>A0A381FCS5</accession>
<dbReference type="AlphaFoldDB" id="A0A381FCS5"/>
<proteinExistence type="predicted"/>
<evidence type="ECO:0000313" key="1">
    <source>
        <dbReference type="EMBL" id="SUX44370.1"/>
    </source>
</evidence>
<dbReference type="EMBL" id="UFVR01000004">
    <property type="protein sequence ID" value="SUX44370.1"/>
    <property type="molecule type" value="Genomic_DNA"/>
</dbReference>
<dbReference type="Proteomes" id="UP000254282">
    <property type="component" value="Unassembled WGS sequence"/>
</dbReference>
<sequence length="170" mass="18220">MKKYISITLVLICSFAFGQGKINIFNYTAYNLSNSLVGYNSSNGNCLPSFNGTNHPVPVPPGAAVTYNGYYQSGLVNPPIPSWTVYTASGAVTTQAHTNLILNTPYATTTSWQLNKFSLHYVSGGGVPYGGGSVGTIVCNTPLVDYEGGAPWAYEAFWFVSGGETYFIIQ</sequence>